<feature type="domain" description="RNA polymerase sigma-70 region 4" evidence="1">
    <location>
        <begin position="103"/>
        <end position="155"/>
    </location>
</feature>
<dbReference type="Gene3D" id="1.10.10.10">
    <property type="entry name" value="Winged helix-like DNA-binding domain superfamily/Winged helix DNA-binding domain"/>
    <property type="match status" value="1"/>
</dbReference>
<dbReference type="InterPro" id="IPR013324">
    <property type="entry name" value="RNA_pol_sigma_r3/r4-like"/>
</dbReference>
<accession>A0A845UEW3</accession>
<dbReference type="GO" id="GO:0006352">
    <property type="term" value="P:DNA-templated transcription initiation"/>
    <property type="evidence" value="ECO:0007669"/>
    <property type="project" value="InterPro"/>
</dbReference>
<evidence type="ECO:0000313" key="2">
    <source>
        <dbReference type="EMBL" id="NDU43120.1"/>
    </source>
</evidence>
<dbReference type="InterPro" id="IPR050239">
    <property type="entry name" value="Sigma-70_RNA_pol_init_factors"/>
</dbReference>
<reference evidence="2" key="1">
    <citation type="submission" date="2019-11" db="EMBL/GenBank/DDBJ databases">
        <title>Acidithiobacillus ferrianus sp. nov.: a facultatively anaerobic and extremely acidophilic chemolithoautotroph.</title>
        <authorList>
            <person name="Norris P.R."/>
            <person name="Falagan C."/>
            <person name="Moya-Beltran A."/>
            <person name="Castro M."/>
            <person name="Quatrini R."/>
            <person name="Johnson D.B."/>
        </authorList>
    </citation>
    <scope>NUCLEOTIDE SEQUENCE [LARGE SCALE GENOMIC DNA]</scope>
    <source>
        <strain evidence="2">MG</strain>
    </source>
</reference>
<evidence type="ECO:0000259" key="1">
    <source>
        <dbReference type="Pfam" id="PF04545"/>
    </source>
</evidence>
<sequence length="160" mass="17836">MYPMIRGDALSGGSAAAITRATCPPGILQKSSRRALCRRSWVGQSVAYVEGYLQQGRHVVSLDAPSRREGSSSLAQTLADTDQPDLEASLEEQDLQRQIHRSLMGLDVRHRIVLIRRFGMDGQEEETLSAVSKELGVSRERVRQLQEGALDLLRQHTELR</sequence>
<dbReference type="InterPro" id="IPR000943">
    <property type="entry name" value="RNA_pol_sigma70"/>
</dbReference>
<dbReference type="PANTHER" id="PTHR30603:SF47">
    <property type="entry name" value="RNA POLYMERASE SIGMA FACTOR SIGD, CHLOROPLASTIC"/>
    <property type="match status" value="1"/>
</dbReference>
<dbReference type="EMBL" id="WNJL01000037">
    <property type="protein sequence ID" value="NDU43120.1"/>
    <property type="molecule type" value="Genomic_DNA"/>
</dbReference>
<organism evidence="2">
    <name type="scientific">Acidithiobacillus ferrianus</name>
    <dbReference type="NCBI Taxonomy" id="2678518"/>
    <lineage>
        <taxon>Bacteria</taxon>
        <taxon>Pseudomonadati</taxon>
        <taxon>Pseudomonadota</taxon>
        <taxon>Acidithiobacillia</taxon>
        <taxon>Acidithiobacillales</taxon>
        <taxon>Acidithiobacillaceae</taxon>
        <taxon>Acidithiobacillus</taxon>
    </lineage>
</organism>
<dbReference type="InterPro" id="IPR036388">
    <property type="entry name" value="WH-like_DNA-bd_sf"/>
</dbReference>
<dbReference type="RefSeq" id="WP_163098356.1">
    <property type="nucleotide sequence ID" value="NZ_CP127523.1"/>
</dbReference>
<name>A0A845UEW3_9PROT</name>
<protein>
    <recommendedName>
        <fullName evidence="1">RNA polymerase sigma-70 region 4 domain-containing protein</fullName>
    </recommendedName>
</protein>
<dbReference type="GO" id="GO:0003700">
    <property type="term" value="F:DNA-binding transcription factor activity"/>
    <property type="evidence" value="ECO:0007669"/>
    <property type="project" value="InterPro"/>
</dbReference>
<dbReference type="SUPFAM" id="SSF88659">
    <property type="entry name" value="Sigma3 and sigma4 domains of RNA polymerase sigma factors"/>
    <property type="match status" value="1"/>
</dbReference>
<proteinExistence type="predicted"/>
<dbReference type="InterPro" id="IPR007630">
    <property type="entry name" value="RNA_pol_sigma70_r4"/>
</dbReference>
<gene>
    <name evidence="2" type="ORF">GL267_10870</name>
</gene>
<dbReference type="PRINTS" id="PR00046">
    <property type="entry name" value="SIGMA70FCT"/>
</dbReference>
<dbReference type="Pfam" id="PF04545">
    <property type="entry name" value="Sigma70_r4"/>
    <property type="match status" value="1"/>
</dbReference>
<dbReference type="AlphaFoldDB" id="A0A845UEW3"/>
<comment type="caution">
    <text evidence="2">The sequence shown here is derived from an EMBL/GenBank/DDBJ whole genome shotgun (WGS) entry which is preliminary data.</text>
</comment>
<dbReference type="PANTHER" id="PTHR30603">
    <property type="entry name" value="RNA POLYMERASE SIGMA FACTOR RPO"/>
    <property type="match status" value="1"/>
</dbReference>